<evidence type="ECO:0000313" key="6">
    <source>
        <dbReference type="Proteomes" id="UP000184287"/>
    </source>
</evidence>
<evidence type="ECO:0000256" key="1">
    <source>
        <dbReference type="ARBA" id="ARBA00001946"/>
    </source>
</evidence>
<comment type="cofactor">
    <cofactor evidence="1">
        <name>Mg(2+)</name>
        <dbReference type="ChEBI" id="CHEBI:18420"/>
    </cofactor>
</comment>
<name>A0A1M5B8Q8_9SPHI</name>
<gene>
    <name evidence="5" type="ORF">SAMN04488522_1021076</name>
</gene>
<dbReference type="SUPFAM" id="SSF55811">
    <property type="entry name" value="Nudix"/>
    <property type="match status" value="1"/>
</dbReference>
<dbReference type="AlphaFoldDB" id="A0A1M5B8Q8"/>
<dbReference type="Pfam" id="PF00293">
    <property type="entry name" value="NUDIX"/>
    <property type="match status" value="1"/>
</dbReference>
<dbReference type="STRING" id="288992.SAMN04488522_1021076"/>
<evidence type="ECO:0000256" key="3">
    <source>
        <dbReference type="RuleBase" id="RU003476"/>
    </source>
</evidence>
<comment type="similarity">
    <text evidence="3">Belongs to the Nudix hydrolase family.</text>
</comment>
<dbReference type="PANTHER" id="PTHR43046">
    <property type="entry name" value="GDP-MANNOSE MANNOSYL HYDROLASE"/>
    <property type="match status" value="1"/>
</dbReference>
<dbReference type="PRINTS" id="PR00502">
    <property type="entry name" value="NUDIXFAMILY"/>
</dbReference>
<dbReference type="InterPro" id="IPR020476">
    <property type="entry name" value="Nudix_hydrolase"/>
</dbReference>
<accession>A0A1M5B8Q8</accession>
<reference evidence="6" key="1">
    <citation type="submission" date="2016-11" db="EMBL/GenBank/DDBJ databases">
        <authorList>
            <person name="Varghese N."/>
            <person name="Submissions S."/>
        </authorList>
    </citation>
    <scope>NUCLEOTIDE SEQUENCE [LARGE SCALE GENOMIC DNA]</scope>
    <source>
        <strain evidence="6">DSM 16990</strain>
    </source>
</reference>
<dbReference type="Proteomes" id="UP000184287">
    <property type="component" value="Unassembled WGS sequence"/>
</dbReference>
<keyword evidence="6" id="KW-1185">Reference proteome</keyword>
<sequence length="144" mass="16399">MIMNTEIVKLHTAGLVVLKDQKLLLAFSGNKKAWYLPGGKIDAGETSVEAIIREVKEELNLELNREKLVLYHHITAPAYGEHTHIQMEQDCFFYDLTEEIVPSNEIDEVAYFDLQTYLQEPAQVPGVLMLFQSLERDGLIATHI</sequence>
<dbReference type="InterPro" id="IPR000086">
    <property type="entry name" value="NUDIX_hydrolase_dom"/>
</dbReference>
<evidence type="ECO:0000259" key="4">
    <source>
        <dbReference type="PROSITE" id="PS51462"/>
    </source>
</evidence>
<keyword evidence="2 3" id="KW-0378">Hydrolase</keyword>
<evidence type="ECO:0000313" key="5">
    <source>
        <dbReference type="EMBL" id="SHF38825.1"/>
    </source>
</evidence>
<protein>
    <submittedName>
        <fullName evidence="5">ADP-ribose pyrophosphatase YjhB, NUDIX family</fullName>
    </submittedName>
</protein>
<dbReference type="PROSITE" id="PS51462">
    <property type="entry name" value="NUDIX"/>
    <property type="match status" value="1"/>
</dbReference>
<feature type="domain" description="Nudix hydrolase" evidence="4">
    <location>
        <begin position="8"/>
        <end position="135"/>
    </location>
</feature>
<dbReference type="GO" id="GO:0016787">
    <property type="term" value="F:hydrolase activity"/>
    <property type="evidence" value="ECO:0007669"/>
    <property type="project" value="UniProtKB-KW"/>
</dbReference>
<dbReference type="EMBL" id="FQUQ01000002">
    <property type="protein sequence ID" value="SHF38825.1"/>
    <property type="molecule type" value="Genomic_DNA"/>
</dbReference>
<dbReference type="InterPro" id="IPR015797">
    <property type="entry name" value="NUDIX_hydrolase-like_dom_sf"/>
</dbReference>
<dbReference type="PROSITE" id="PS00893">
    <property type="entry name" value="NUDIX_BOX"/>
    <property type="match status" value="1"/>
</dbReference>
<dbReference type="InterPro" id="IPR020084">
    <property type="entry name" value="NUDIX_hydrolase_CS"/>
</dbReference>
<organism evidence="5 6">
    <name type="scientific">Pedobacter caeni</name>
    <dbReference type="NCBI Taxonomy" id="288992"/>
    <lineage>
        <taxon>Bacteria</taxon>
        <taxon>Pseudomonadati</taxon>
        <taxon>Bacteroidota</taxon>
        <taxon>Sphingobacteriia</taxon>
        <taxon>Sphingobacteriales</taxon>
        <taxon>Sphingobacteriaceae</taxon>
        <taxon>Pedobacter</taxon>
    </lineage>
</organism>
<dbReference type="CDD" id="cd04690">
    <property type="entry name" value="NUDIX_Hydrolase"/>
    <property type="match status" value="1"/>
</dbReference>
<evidence type="ECO:0000256" key="2">
    <source>
        <dbReference type="ARBA" id="ARBA00022801"/>
    </source>
</evidence>
<dbReference type="Gene3D" id="3.90.79.10">
    <property type="entry name" value="Nucleoside Triphosphate Pyrophosphohydrolase"/>
    <property type="match status" value="1"/>
</dbReference>
<proteinExistence type="inferred from homology"/>
<dbReference type="PANTHER" id="PTHR43046:SF2">
    <property type="entry name" value="8-OXO-DGTP DIPHOSPHATASE-RELATED"/>
    <property type="match status" value="1"/>
</dbReference>